<dbReference type="AlphaFoldDB" id="A0A929N0X9"/>
<reference evidence="1" key="1">
    <citation type="submission" date="2020-04" db="EMBL/GenBank/DDBJ databases">
        <title>Deep metagenomics examines the oral microbiome during advanced dental caries in children, revealing novel taxa and co-occurrences with host molecules.</title>
        <authorList>
            <person name="Baker J.L."/>
            <person name="Morton J.T."/>
            <person name="Dinis M."/>
            <person name="Alvarez R."/>
            <person name="Tran N.C."/>
            <person name="Knight R."/>
            <person name="Edlund A."/>
        </authorList>
    </citation>
    <scope>NUCLEOTIDE SEQUENCE</scope>
    <source>
        <strain evidence="1">JCVI_32_bin.64</strain>
    </source>
</reference>
<evidence type="ECO:0000313" key="1">
    <source>
        <dbReference type="EMBL" id="MBF0939601.1"/>
    </source>
</evidence>
<organism evidence="1 2">
    <name type="scientific">Schaalia georgiae</name>
    <dbReference type="NCBI Taxonomy" id="52768"/>
    <lineage>
        <taxon>Bacteria</taxon>
        <taxon>Bacillati</taxon>
        <taxon>Actinomycetota</taxon>
        <taxon>Actinomycetes</taxon>
        <taxon>Actinomycetales</taxon>
        <taxon>Actinomycetaceae</taxon>
        <taxon>Schaalia</taxon>
    </lineage>
</organism>
<evidence type="ECO:0000313" key="2">
    <source>
        <dbReference type="Proteomes" id="UP000718630"/>
    </source>
</evidence>
<gene>
    <name evidence="1" type="ORF">HXK03_01815</name>
</gene>
<proteinExistence type="predicted"/>
<comment type="caution">
    <text evidence="1">The sequence shown here is derived from an EMBL/GenBank/DDBJ whole genome shotgun (WGS) entry which is preliminary data.</text>
</comment>
<feature type="non-terminal residue" evidence="1">
    <location>
        <position position="188"/>
    </location>
</feature>
<sequence length="188" mass="20531">MSLYDSSQFEIDDVGIPITGVAAYAPVTEANIIKDEDLGKATLTLPEAYRRLGLYKEDGGVEEERDDDDAIELFQEGYKLAGKSTTSVKIGLAEDNENVNRLIDGIEPNEHGVVYVPSSLPSNTILLFVATKYKGGRELRRLGVARISAVEVDQEERGSVKAKTVTFEWVPSPLIGGSPYKKWLGIPG</sequence>
<dbReference type="Proteomes" id="UP000718630">
    <property type="component" value="Unassembled WGS sequence"/>
</dbReference>
<name>A0A929N0X9_9ACTO</name>
<accession>A0A929N0X9</accession>
<protein>
    <submittedName>
        <fullName evidence="1">Uncharacterized protein</fullName>
    </submittedName>
</protein>
<dbReference type="EMBL" id="JABZFZ010000054">
    <property type="protein sequence ID" value="MBF0939601.1"/>
    <property type="molecule type" value="Genomic_DNA"/>
</dbReference>